<feature type="domain" description="RING-type" evidence="4">
    <location>
        <begin position="4"/>
        <end position="42"/>
    </location>
</feature>
<evidence type="ECO:0000256" key="3">
    <source>
        <dbReference type="PROSITE-ProRule" id="PRU00175"/>
    </source>
</evidence>
<keyword evidence="2" id="KW-0862">Zinc</keyword>
<dbReference type="OrthoDB" id="5866386at2759"/>
<accession>A0A0D8X9D6</accession>
<evidence type="ECO:0000256" key="1">
    <source>
        <dbReference type="ARBA" id="ARBA00022771"/>
    </source>
</evidence>
<dbReference type="SUPFAM" id="SSF57850">
    <property type="entry name" value="RING/U-box"/>
    <property type="match status" value="1"/>
</dbReference>
<evidence type="ECO:0000259" key="4">
    <source>
        <dbReference type="PROSITE" id="PS50089"/>
    </source>
</evidence>
<dbReference type="InterPro" id="IPR013083">
    <property type="entry name" value="Znf_RING/FYVE/PHD"/>
</dbReference>
<sequence>MTKCSACDTTLHLPAVHFLCRHSYHVHCFESYSENPDVCPACIQSAISQFATSASTH</sequence>
<evidence type="ECO:0000313" key="6">
    <source>
        <dbReference type="Proteomes" id="UP000053766"/>
    </source>
</evidence>
<dbReference type="InterPro" id="IPR001841">
    <property type="entry name" value="Znf_RING"/>
</dbReference>
<gene>
    <name evidence="5" type="ORF">DICVIV_12838</name>
</gene>
<reference evidence="5 6" key="1">
    <citation type="submission" date="2013-11" db="EMBL/GenBank/DDBJ databases">
        <title>Draft genome of the bovine lungworm Dictyocaulus viviparus.</title>
        <authorList>
            <person name="Mitreva M."/>
        </authorList>
    </citation>
    <scope>NUCLEOTIDE SEQUENCE [LARGE SCALE GENOMIC DNA]</scope>
    <source>
        <strain evidence="5 6">HannoverDv2000</strain>
    </source>
</reference>
<proteinExistence type="predicted"/>
<protein>
    <recommendedName>
        <fullName evidence="4">RING-type domain-containing protein</fullName>
    </recommendedName>
</protein>
<evidence type="ECO:0000256" key="2">
    <source>
        <dbReference type="ARBA" id="ARBA00022833"/>
    </source>
</evidence>
<dbReference type="AlphaFoldDB" id="A0A0D8X9D6"/>
<dbReference type="GO" id="GO:0008270">
    <property type="term" value="F:zinc ion binding"/>
    <property type="evidence" value="ECO:0007669"/>
    <property type="project" value="UniProtKB-KW"/>
</dbReference>
<organism evidence="5 6">
    <name type="scientific">Dictyocaulus viviparus</name>
    <name type="common">Bovine lungworm</name>
    <dbReference type="NCBI Taxonomy" id="29172"/>
    <lineage>
        <taxon>Eukaryota</taxon>
        <taxon>Metazoa</taxon>
        <taxon>Ecdysozoa</taxon>
        <taxon>Nematoda</taxon>
        <taxon>Chromadorea</taxon>
        <taxon>Rhabditida</taxon>
        <taxon>Rhabditina</taxon>
        <taxon>Rhabditomorpha</taxon>
        <taxon>Strongyloidea</taxon>
        <taxon>Metastrongylidae</taxon>
        <taxon>Dictyocaulus</taxon>
    </lineage>
</organism>
<dbReference type="STRING" id="29172.A0A0D8X9D6"/>
<keyword evidence="6" id="KW-1185">Reference proteome</keyword>
<name>A0A0D8X9D6_DICVI</name>
<dbReference type="Gene3D" id="3.30.40.10">
    <property type="entry name" value="Zinc/RING finger domain, C3HC4 (zinc finger)"/>
    <property type="match status" value="1"/>
</dbReference>
<dbReference type="EMBL" id="KN716883">
    <property type="protein sequence ID" value="KJH41190.1"/>
    <property type="molecule type" value="Genomic_DNA"/>
</dbReference>
<dbReference type="PROSITE" id="PS50089">
    <property type="entry name" value="ZF_RING_2"/>
    <property type="match status" value="1"/>
</dbReference>
<keyword evidence="1 3" id="KW-0479">Metal-binding</keyword>
<reference evidence="6" key="2">
    <citation type="journal article" date="2016" name="Sci. Rep.">
        <title>Dictyocaulus viviparus genome, variome and transcriptome elucidate lungworm biology and support future intervention.</title>
        <authorList>
            <person name="McNulty S.N."/>
            <person name="Strube C."/>
            <person name="Rosa B.A."/>
            <person name="Martin J.C."/>
            <person name="Tyagi R."/>
            <person name="Choi Y.J."/>
            <person name="Wang Q."/>
            <person name="Hallsworth Pepin K."/>
            <person name="Zhang X."/>
            <person name="Ozersky P."/>
            <person name="Wilson R.K."/>
            <person name="Sternberg P.W."/>
            <person name="Gasser R.B."/>
            <person name="Mitreva M."/>
        </authorList>
    </citation>
    <scope>NUCLEOTIDE SEQUENCE [LARGE SCALE GENOMIC DNA]</scope>
    <source>
        <strain evidence="6">HannoverDv2000</strain>
    </source>
</reference>
<dbReference type="Pfam" id="PF17122">
    <property type="entry name" value="zf-C3H2C3"/>
    <property type="match status" value="1"/>
</dbReference>
<evidence type="ECO:0000313" key="5">
    <source>
        <dbReference type="EMBL" id="KJH41190.1"/>
    </source>
</evidence>
<keyword evidence="1 3" id="KW-0863">Zinc-finger</keyword>
<dbReference type="Proteomes" id="UP000053766">
    <property type="component" value="Unassembled WGS sequence"/>
</dbReference>